<proteinExistence type="predicted"/>
<accession>A0AC60QST1</accession>
<reference evidence="1 2" key="1">
    <citation type="journal article" date="2020" name="Cell">
        <title>Large-Scale Comparative Analyses of Tick Genomes Elucidate Their Genetic Diversity and Vector Capacities.</title>
        <authorList>
            <consortium name="Tick Genome and Microbiome Consortium (TIGMIC)"/>
            <person name="Jia N."/>
            <person name="Wang J."/>
            <person name="Shi W."/>
            <person name="Du L."/>
            <person name="Sun Y."/>
            <person name="Zhan W."/>
            <person name="Jiang J.F."/>
            <person name="Wang Q."/>
            <person name="Zhang B."/>
            <person name="Ji P."/>
            <person name="Bell-Sakyi L."/>
            <person name="Cui X.M."/>
            <person name="Yuan T.T."/>
            <person name="Jiang B.G."/>
            <person name="Yang W.F."/>
            <person name="Lam T.T."/>
            <person name="Chang Q.C."/>
            <person name="Ding S.J."/>
            <person name="Wang X.J."/>
            <person name="Zhu J.G."/>
            <person name="Ruan X.D."/>
            <person name="Zhao L."/>
            <person name="Wei J.T."/>
            <person name="Ye R.Z."/>
            <person name="Que T.C."/>
            <person name="Du C.H."/>
            <person name="Zhou Y.H."/>
            <person name="Cheng J.X."/>
            <person name="Dai P.F."/>
            <person name="Guo W.B."/>
            <person name="Han X.H."/>
            <person name="Huang E.J."/>
            <person name="Li L.F."/>
            <person name="Wei W."/>
            <person name="Gao Y.C."/>
            <person name="Liu J.Z."/>
            <person name="Shao H.Z."/>
            <person name="Wang X."/>
            <person name="Wang C.C."/>
            <person name="Yang T.C."/>
            <person name="Huo Q.B."/>
            <person name="Li W."/>
            <person name="Chen H.Y."/>
            <person name="Chen S.E."/>
            <person name="Zhou L.G."/>
            <person name="Ni X.B."/>
            <person name="Tian J.H."/>
            <person name="Sheng Y."/>
            <person name="Liu T."/>
            <person name="Pan Y.S."/>
            <person name="Xia L.Y."/>
            <person name="Li J."/>
            <person name="Zhao F."/>
            <person name="Cao W.C."/>
        </authorList>
    </citation>
    <scope>NUCLEOTIDE SEQUENCE [LARGE SCALE GENOMIC DNA]</scope>
    <source>
        <strain evidence="1">Iper-2018</strain>
    </source>
</reference>
<keyword evidence="2" id="KW-1185">Reference proteome</keyword>
<dbReference type="Proteomes" id="UP000805193">
    <property type="component" value="Unassembled WGS sequence"/>
</dbReference>
<sequence>MKKKYVEPSYCLYVHKVLRKLDENAGMSKSSANAVNSMLKDLFCRISEEASRLLRLNRRTTCSSNEILSAVHIIAPQDIAKNAAKTAEVKMNTYKKTVK</sequence>
<protein>
    <submittedName>
        <fullName evidence="1">Uncharacterized protein</fullName>
    </submittedName>
</protein>
<evidence type="ECO:0000313" key="2">
    <source>
        <dbReference type="Proteomes" id="UP000805193"/>
    </source>
</evidence>
<comment type="caution">
    <text evidence="1">The sequence shown here is derived from an EMBL/GenBank/DDBJ whole genome shotgun (WGS) entry which is preliminary data.</text>
</comment>
<name>A0AC60QST1_IXOPE</name>
<gene>
    <name evidence="1" type="ORF">HPB47_015696</name>
</gene>
<dbReference type="EMBL" id="JABSTQ010004355">
    <property type="protein sequence ID" value="KAG0442466.1"/>
    <property type="molecule type" value="Genomic_DNA"/>
</dbReference>
<organism evidence="1 2">
    <name type="scientific">Ixodes persulcatus</name>
    <name type="common">Taiga tick</name>
    <dbReference type="NCBI Taxonomy" id="34615"/>
    <lineage>
        <taxon>Eukaryota</taxon>
        <taxon>Metazoa</taxon>
        <taxon>Ecdysozoa</taxon>
        <taxon>Arthropoda</taxon>
        <taxon>Chelicerata</taxon>
        <taxon>Arachnida</taxon>
        <taxon>Acari</taxon>
        <taxon>Parasitiformes</taxon>
        <taxon>Ixodida</taxon>
        <taxon>Ixodoidea</taxon>
        <taxon>Ixodidae</taxon>
        <taxon>Ixodinae</taxon>
        <taxon>Ixodes</taxon>
    </lineage>
</organism>
<evidence type="ECO:0000313" key="1">
    <source>
        <dbReference type="EMBL" id="KAG0442466.1"/>
    </source>
</evidence>